<dbReference type="AlphaFoldDB" id="A0A5P2DG96"/>
<dbReference type="Proteomes" id="UP000325211">
    <property type="component" value="Chromosome"/>
</dbReference>
<evidence type="ECO:0000313" key="2">
    <source>
        <dbReference type="Proteomes" id="UP000325211"/>
    </source>
</evidence>
<evidence type="ECO:0000313" key="1">
    <source>
        <dbReference type="EMBL" id="QES51999.1"/>
    </source>
</evidence>
<organism evidence="1 2">
    <name type="scientific">Streptomyces venezuelae</name>
    <dbReference type="NCBI Taxonomy" id="54571"/>
    <lineage>
        <taxon>Bacteria</taxon>
        <taxon>Bacillati</taxon>
        <taxon>Actinomycetota</taxon>
        <taxon>Actinomycetes</taxon>
        <taxon>Kitasatosporales</taxon>
        <taxon>Streptomycetaceae</taxon>
        <taxon>Streptomyces</taxon>
    </lineage>
</organism>
<reference evidence="1 2" key="1">
    <citation type="submission" date="2018-05" db="EMBL/GenBank/DDBJ databases">
        <title>Streptomyces venezuelae.</title>
        <authorList>
            <person name="Kim W."/>
            <person name="Lee N."/>
            <person name="Cho B.-K."/>
        </authorList>
    </citation>
    <scope>NUCLEOTIDE SEQUENCE [LARGE SCALE GENOMIC DNA]</scope>
    <source>
        <strain evidence="1 2">ATCC 21782</strain>
    </source>
</reference>
<sequence>MEREVTRERALVLLAGAGRAMYVKDIAAAIGEDVSDTSEGRRVETTRSRLKALVREGRLVEDPTAWFAIAPAAECNAGEGAAMV</sequence>
<gene>
    <name evidence="1" type="ORF">DEJ50_33410</name>
</gene>
<name>A0A5P2DG96_STRVZ</name>
<accession>A0A5P2DG96</accession>
<proteinExistence type="predicted"/>
<protein>
    <submittedName>
        <fullName evidence="1">Uncharacterized protein</fullName>
    </submittedName>
</protein>
<dbReference type="EMBL" id="CP029190">
    <property type="protein sequence ID" value="QES51999.1"/>
    <property type="molecule type" value="Genomic_DNA"/>
</dbReference>